<feature type="chain" id="PRO_5015615283" evidence="2">
    <location>
        <begin position="42"/>
        <end position="1083"/>
    </location>
</feature>
<feature type="region of interest" description="Disordered" evidence="1">
    <location>
        <begin position="226"/>
        <end position="254"/>
    </location>
</feature>
<keyword evidence="2" id="KW-0732">Signal</keyword>
<dbReference type="SUPFAM" id="SSF49299">
    <property type="entry name" value="PKD domain"/>
    <property type="match status" value="1"/>
</dbReference>
<dbReference type="AlphaFoldDB" id="A0A2S6ITD3"/>
<dbReference type="Gene3D" id="2.120.10.30">
    <property type="entry name" value="TolB, C-terminal domain"/>
    <property type="match status" value="1"/>
</dbReference>
<feature type="domain" description="PKD" evidence="3">
    <location>
        <begin position="485"/>
        <end position="569"/>
    </location>
</feature>
<accession>A0A2S6ITD3</accession>
<dbReference type="InterPro" id="IPR000601">
    <property type="entry name" value="PKD_dom"/>
</dbReference>
<dbReference type="Gene3D" id="2.60.120.260">
    <property type="entry name" value="Galactose-binding domain-like"/>
    <property type="match status" value="2"/>
</dbReference>
<dbReference type="InterPro" id="IPR035986">
    <property type="entry name" value="PKD_dom_sf"/>
</dbReference>
<evidence type="ECO:0000256" key="2">
    <source>
        <dbReference type="SAM" id="SignalP"/>
    </source>
</evidence>
<dbReference type="Gene3D" id="2.60.40.10">
    <property type="entry name" value="Immunoglobulins"/>
    <property type="match status" value="1"/>
</dbReference>
<feature type="compositionally biased region" description="Polar residues" evidence="1">
    <location>
        <begin position="481"/>
        <end position="498"/>
    </location>
</feature>
<proteinExistence type="predicted"/>
<evidence type="ECO:0000313" key="4">
    <source>
        <dbReference type="EMBL" id="PPK97306.1"/>
    </source>
</evidence>
<dbReference type="PANTHER" id="PTHR19328:SF13">
    <property type="entry name" value="HIPL1 PROTEIN"/>
    <property type="match status" value="1"/>
</dbReference>
<evidence type="ECO:0000313" key="5">
    <source>
        <dbReference type="Proteomes" id="UP000239485"/>
    </source>
</evidence>
<dbReference type="InterPro" id="IPR012938">
    <property type="entry name" value="Glc/Sorbosone_DH"/>
</dbReference>
<dbReference type="RefSeq" id="WP_158257164.1">
    <property type="nucleotide sequence ID" value="NZ_PTJD01000004.1"/>
</dbReference>
<sequence>MTEHRPIILEGLRRRPAPLVAMALLATCAALTVALPPPAAAAVPAGFTDTVLIGDLRLPTNLAFAPDGRMFVTEKRGLLKVYDSPTDTTAEVVADLRTDVWNHSDSGLNGLAVDPQFPTRPYVYVSYAYDAPPGGKAPTWGTAGADDDDCSVSGVEHCVTQGRVVRLTLSGNRVVAQNVLLQASCHPFSSHSINEVQFGPDGMLYVTTGDAAGGTFADYGQKGNKCADPPVPAGSVPQASTSEAGSLRSQDLRTSGDPVGLNGTIVRIHPDTGAPATGNPLLSHADPNARRIIAHGLRNPFRFAFRPGSQDVYIGDVGWNNYEEIDRVADVDDGVVENFGWPCYEGANRQGSWDALNNNICEKLYSEGSAVSPLYAYPHNDKFLSTGACPDKDAGTIGGLRFYPGGSFPDSYDGALFFVDFSRGCLMVMKPGSDGRPQPSTLTEFSTTTPWAVDLEVGPGGDLYYLDIYSGDLHRIRYSSSNKPPTAAVTASPTSGPVGTTVRFDASGSRDPEGSTLTYAWDLDGDGALDDATGVTASRTYNTAGSTTVTVEARDPSGATARASTSVLIGGAAPTPVITAAAGSQTWATGEPLVFNGTAKDSTGATLPASALKWSSTLFHCESSGGCHPHPLSGGTGSSLSFTGPDHSAPAYIDVTLTATDSRGVTGTTTLRADPETVALTLASNPSGLQVAFDAEVAKTPFTRTVIVGSQHTVSAAEQSTSTGTWRFRSWSDGGAATHTLTGPKSATTLTATFESAGGTANLLTNGNLATGSPLPTCFTLSRWGTNTASGELSSDLPAGATGRSYTVKVSGYSNGDAKLLPSTSSGCGATVQPGGSYSVGLSYKATSTRNSLIAYTFNGTRWVYWTKLDSFPAASSWTQVSRALPPVPTGVTRVAFAMATEANGSTSVAGLTLGAPAPPPPPPAENLLANGNLATGSPLPTCFTFNRWGTLTASGTLSNDVPAGATGRSYAITVSGYSSGDAKLLPSPATGCGATVQAGTSYTVGLSYKATSAKNSLIAYTHTGSGWKYWTTLSSLPAASSWTSVSRSLPALPAGTTRVAFALAVKSDGTASVADLGLRKAG</sequence>
<feature type="compositionally biased region" description="Polar residues" evidence="1">
    <location>
        <begin position="237"/>
        <end position="253"/>
    </location>
</feature>
<dbReference type="InterPro" id="IPR011042">
    <property type="entry name" value="6-blade_b-propeller_TolB-like"/>
</dbReference>
<keyword evidence="5" id="KW-1185">Reference proteome</keyword>
<organism evidence="4 5">
    <name type="scientific">Kineococcus xinjiangensis</name>
    <dbReference type="NCBI Taxonomy" id="512762"/>
    <lineage>
        <taxon>Bacteria</taxon>
        <taxon>Bacillati</taxon>
        <taxon>Actinomycetota</taxon>
        <taxon>Actinomycetes</taxon>
        <taxon>Kineosporiales</taxon>
        <taxon>Kineosporiaceae</taxon>
        <taxon>Kineococcus</taxon>
    </lineage>
</organism>
<comment type="caution">
    <text evidence="4">The sequence shown here is derived from an EMBL/GenBank/DDBJ whole genome shotgun (WGS) entry which is preliminary data.</text>
</comment>
<reference evidence="4 5" key="1">
    <citation type="submission" date="2018-02" db="EMBL/GenBank/DDBJ databases">
        <title>Genomic Encyclopedia of Archaeal and Bacterial Type Strains, Phase II (KMG-II): from individual species to whole genera.</title>
        <authorList>
            <person name="Goeker M."/>
        </authorList>
    </citation>
    <scope>NUCLEOTIDE SEQUENCE [LARGE SCALE GENOMIC DNA]</scope>
    <source>
        <strain evidence="4 5">DSM 22857</strain>
    </source>
</reference>
<dbReference type="InterPro" id="IPR011041">
    <property type="entry name" value="Quinoprot_gluc/sorb_DH_b-prop"/>
</dbReference>
<evidence type="ECO:0000256" key="1">
    <source>
        <dbReference type="SAM" id="MobiDB-lite"/>
    </source>
</evidence>
<dbReference type="OrthoDB" id="5522149at2"/>
<dbReference type="InterPro" id="IPR013783">
    <property type="entry name" value="Ig-like_fold"/>
</dbReference>
<dbReference type="SMART" id="SM00089">
    <property type="entry name" value="PKD"/>
    <property type="match status" value="1"/>
</dbReference>
<dbReference type="EMBL" id="PTJD01000004">
    <property type="protein sequence ID" value="PPK97306.1"/>
    <property type="molecule type" value="Genomic_DNA"/>
</dbReference>
<dbReference type="Proteomes" id="UP000239485">
    <property type="component" value="Unassembled WGS sequence"/>
</dbReference>
<dbReference type="Pfam" id="PF18911">
    <property type="entry name" value="PKD_4"/>
    <property type="match status" value="1"/>
</dbReference>
<dbReference type="Pfam" id="PF07995">
    <property type="entry name" value="GSDH"/>
    <property type="match status" value="2"/>
</dbReference>
<feature type="signal peptide" evidence="2">
    <location>
        <begin position="1"/>
        <end position="41"/>
    </location>
</feature>
<dbReference type="GO" id="GO:0005975">
    <property type="term" value="P:carbohydrate metabolic process"/>
    <property type="evidence" value="ECO:0007669"/>
    <property type="project" value="UniProtKB-ARBA"/>
</dbReference>
<dbReference type="SUPFAM" id="SSF50952">
    <property type="entry name" value="Soluble quinoprotein glucose dehydrogenase"/>
    <property type="match status" value="1"/>
</dbReference>
<protein>
    <submittedName>
        <fullName evidence="4">Glucose/arabinose dehydrogenase</fullName>
    </submittedName>
</protein>
<feature type="region of interest" description="Disordered" evidence="1">
    <location>
        <begin position="481"/>
        <end position="513"/>
    </location>
</feature>
<gene>
    <name evidence="4" type="ORF">CLV92_104126</name>
</gene>
<dbReference type="PROSITE" id="PS50093">
    <property type="entry name" value="PKD"/>
    <property type="match status" value="1"/>
</dbReference>
<evidence type="ECO:0000259" key="3">
    <source>
        <dbReference type="PROSITE" id="PS50093"/>
    </source>
</evidence>
<name>A0A2S6ITD3_9ACTN</name>
<dbReference type="InterPro" id="IPR022409">
    <property type="entry name" value="PKD/Chitinase_dom"/>
</dbReference>
<dbReference type="PANTHER" id="PTHR19328">
    <property type="entry name" value="HEDGEHOG-INTERACTING PROTEIN"/>
    <property type="match status" value="1"/>
</dbReference>